<dbReference type="AlphaFoldDB" id="A0A2K8T491"/>
<keyword evidence="2" id="KW-1185">Reference proteome</keyword>
<dbReference type="EMBL" id="CP024785">
    <property type="protein sequence ID" value="AUB42481.1"/>
    <property type="molecule type" value="Genomic_DNA"/>
</dbReference>
<name>A0A2K8T491_9NOSO</name>
<proteinExistence type="predicted"/>
<gene>
    <name evidence="1" type="ORF">COO91_08613</name>
</gene>
<dbReference type="KEGG" id="nfl:COO91_08613"/>
<dbReference type="Proteomes" id="UP000232003">
    <property type="component" value="Chromosome"/>
</dbReference>
<dbReference type="RefSeq" id="WP_225912338.1">
    <property type="nucleotide sequence ID" value="NZ_CAWNNC010000001.1"/>
</dbReference>
<accession>A0A2K8T491</accession>
<evidence type="ECO:0000313" key="2">
    <source>
        <dbReference type="Proteomes" id="UP000232003"/>
    </source>
</evidence>
<protein>
    <submittedName>
        <fullName evidence="1">IS4 transposase</fullName>
    </submittedName>
</protein>
<sequence length="214" mass="25308">MDILVRLRSNLCLWGEPGAYAGIGCPRKHGEKFKLNEPTTWGEAASVFEVDDPKLKRVRVSLWKNLHFRKAVTRPMSLIRVERIDEQGNQRVSKPLWLAWVGEEMPPLEEVWRLYLRRFTIDHWYRFLKQRLHWTVPKLSTPKQCERWSDLMPLMTWELWLARDIVADNPLPWQKSSDKMTRSLGCPGDGKHFCSDWYSCPTTQTSRKVSRLED</sequence>
<reference evidence="1 2" key="1">
    <citation type="submission" date="2017-11" db="EMBL/GenBank/DDBJ databases">
        <title>Complete genome of a free-living desiccation-tolerant cyanobacterium and its photosynthetic adaptation to extreme terrestrial habitat.</title>
        <authorList>
            <person name="Shang J."/>
        </authorList>
    </citation>
    <scope>NUCLEOTIDE SEQUENCE [LARGE SCALE GENOMIC DNA]</scope>
    <source>
        <strain evidence="1 2">CCNUN1</strain>
    </source>
</reference>
<evidence type="ECO:0000313" key="1">
    <source>
        <dbReference type="EMBL" id="AUB42481.1"/>
    </source>
</evidence>
<organism evidence="1 2">
    <name type="scientific">Nostoc flagelliforme CCNUN1</name>
    <dbReference type="NCBI Taxonomy" id="2038116"/>
    <lineage>
        <taxon>Bacteria</taxon>
        <taxon>Bacillati</taxon>
        <taxon>Cyanobacteriota</taxon>
        <taxon>Cyanophyceae</taxon>
        <taxon>Nostocales</taxon>
        <taxon>Nostocaceae</taxon>
        <taxon>Nostoc</taxon>
    </lineage>
</organism>